<keyword evidence="3" id="KW-1185">Reference proteome</keyword>
<keyword evidence="1" id="KW-1133">Transmembrane helix</keyword>
<sequence>MKQFLLEERKVTRYIIAAIAIFAIIIGFIIMALSSLRQEAIQTHRHIANLHAYTIEEHFSQILQHASITIDRIPLLSNESTSDVALAPVFTELLHNAPYLRSLSLLNDEGVIIASSHEANIGKKVPVENFFAYPFWRNALVTHWCSMGRKRF</sequence>
<dbReference type="AlphaFoldDB" id="A0A1Y0HR36"/>
<evidence type="ECO:0000313" key="3">
    <source>
        <dbReference type="Proteomes" id="UP000196005"/>
    </source>
</evidence>
<dbReference type="RefSeq" id="WP_087439476.1">
    <property type="nucleotide sequence ID" value="NZ_CP021416.1"/>
</dbReference>
<feature type="transmembrane region" description="Helical" evidence="1">
    <location>
        <begin position="14"/>
        <end position="36"/>
    </location>
</feature>
<protein>
    <submittedName>
        <fullName evidence="2">Uncharacterized protein</fullName>
    </submittedName>
</protein>
<evidence type="ECO:0000313" key="2">
    <source>
        <dbReference type="EMBL" id="ARU49784.1"/>
    </source>
</evidence>
<accession>A0A1Y0HR36</accession>
<keyword evidence="1" id="KW-0812">Transmembrane</keyword>
<gene>
    <name evidence="2" type="ORF">Sdiek1_2636</name>
</gene>
<dbReference type="Proteomes" id="UP000196005">
    <property type="component" value="Chromosome"/>
</dbReference>
<keyword evidence="1" id="KW-0472">Membrane</keyword>
<proteinExistence type="predicted"/>
<organism evidence="2 3">
    <name type="scientific">Sulfurospirillum diekertiae</name>
    <dbReference type="NCBI Taxonomy" id="1854492"/>
    <lineage>
        <taxon>Bacteria</taxon>
        <taxon>Pseudomonadati</taxon>
        <taxon>Campylobacterota</taxon>
        <taxon>Epsilonproteobacteria</taxon>
        <taxon>Campylobacterales</taxon>
        <taxon>Sulfurospirillaceae</taxon>
        <taxon>Sulfurospirillum</taxon>
    </lineage>
</organism>
<reference evidence="3" key="1">
    <citation type="submission" date="2017-05" db="EMBL/GenBank/DDBJ databases">
        <title>Dechlorination kinetics govern the competition between two new strains of the genus Sulfurospirillum.</title>
        <authorList>
            <person name="Buttet G.F."/>
            <person name="Murray A.M."/>
            <person name="Goris T."/>
            <person name="Burion M."/>
            <person name="Lin B."/>
            <person name="Rolle M."/>
            <person name="Maillard J."/>
        </authorList>
    </citation>
    <scope>NUCLEOTIDE SEQUENCE [LARGE SCALE GENOMIC DNA]</scope>
    <source>
        <strain evidence="3">SL2-1</strain>
    </source>
</reference>
<dbReference type="EMBL" id="CP021416">
    <property type="protein sequence ID" value="ARU49784.1"/>
    <property type="molecule type" value="Genomic_DNA"/>
</dbReference>
<dbReference type="KEGG" id="suls:Sdiek1_2636"/>
<evidence type="ECO:0000256" key="1">
    <source>
        <dbReference type="SAM" id="Phobius"/>
    </source>
</evidence>
<name>A0A1Y0HR36_9BACT</name>
<dbReference type="Gene3D" id="3.30.450.20">
    <property type="entry name" value="PAS domain"/>
    <property type="match status" value="1"/>
</dbReference>